<protein>
    <recommendedName>
        <fullName evidence="5">ABC transporter domain-containing protein</fullName>
    </recommendedName>
</protein>
<dbReference type="SMART" id="SM00382">
    <property type="entry name" value="AAA"/>
    <property type="match status" value="2"/>
</dbReference>
<name>A0A1T2XM73_9BACL</name>
<evidence type="ECO:0000256" key="1">
    <source>
        <dbReference type="ARBA" id="ARBA00022448"/>
    </source>
</evidence>
<dbReference type="CDD" id="cd03215">
    <property type="entry name" value="ABC_Carb_Monos_II"/>
    <property type="match status" value="1"/>
</dbReference>
<evidence type="ECO:0000313" key="7">
    <source>
        <dbReference type="Proteomes" id="UP000190188"/>
    </source>
</evidence>
<evidence type="ECO:0000256" key="3">
    <source>
        <dbReference type="ARBA" id="ARBA00022741"/>
    </source>
</evidence>
<dbReference type="PROSITE" id="PS00211">
    <property type="entry name" value="ABC_TRANSPORTER_1"/>
    <property type="match status" value="1"/>
</dbReference>
<dbReference type="InterPro" id="IPR017871">
    <property type="entry name" value="ABC_transporter-like_CS"/>
</dbReference>
<dbReference type="PANTHER" id="PTHR43790:SF9">
    <property type="entry name" value="GALACTOFURANOSE TRANSPORTER ATP-BINDING PROTEIN YTFR"/>
    <property type="match status" value="1"/>
</dbReference>
<dbReference type="OrthoDB" id="1934611at2"/>
<feature type="domain" description="ABC transporter" evidence="5">
    <location>
        <begin position="254"/>
        <end position="494"/>
    </location>
</feature>
<evidence type="ECO:0000256" key="4">
    <source>
        <dbReference type="ARBA" id="ARBA00022840"/>
    </source>
</evidence>
<evidence type="ECO:0000256" key="2">
    <source>
        <dbReference type="ARBA" id="ARBA00022737"/>
    </source>
</evidence>
<accession>A0A1T2XM73</accession>
<keyword evidence="3" id="KW-0547">Nucleotide-binding</keyword>
<dbReference type="InterPro" id="IPR003439">
    <property type="entry name" value="ABC_transporter-like_ATP-bd"/>
</dbReference>
<comment type="caution">
    <text evidence="6">The sequence shown here is derived from an EMBL/GenBank/DDBJ whole genome shotgun (WGS) entry which is preliminary data.</text>
</comment>
<dbReference type="SUPFAM" id="SSF52540">
    <property type="entry name" value="P-loop containing nucleoside triphosphate hydrolases"/>
    <property type="match status" value="2"/>
</dbReference>
<dbReference type="InterPro" id="IPR050107">
    <property type="entry name" value="ABC_carbohydrate_import_ATPase"/>
</dbReference>
<dbReference type="Gene3D" id="3.40.50.300">
    <property type="entry name" value="P-loop containing nucleotide triphosphate hydrolases"/>
    <property type="match status" value="2"/>
</dbReference>
<keyword evidence="1" id="KW-0813">Transport</keyword>
<dbReference type="Proteomes" id="UP000190188">
    <property type="component" value="Unassembled WGS sequence"/>
</dbReference>
<sequence length="498" mass="55809">MSLLEVKQLDKRFGLHHALSQISLSIEAGKVLGLVGENGAGKSTFIKIITGVYAPDGGSIYWNGQLETITSPRDAHRLGIHVLHQDRHLIPAFSGYENLYLGTDIPQVKFGLRIRWHEMKRRAEALKKELGMELDLDKTAEEMSPPERTLLELMRVMMQDCKLLILDEPTASLTDQETEILFRLIQQLTAQGTAILYVSHRMEEIFKLSDHIAVFRNGKNAGTLQREEANLNKVISMMTDTDYQAAATHERQDASMNPVLLSVNQLSTVDGRVKPSSLQVHAGEVVGIFGLAGAGRTELLEAIYGTRSIQEGEVVISGKSHRRMSPQKALEAGMVFIPEDRRSEGLVMGMTIRENMTLPRLQHFSSGLYVKQRKEKHAVRQWMENMNVKAVGSEQTVSELSGGNQQKVVFAKALMHEPILFLCDEATQAVDVMTREEIHRLLREQANQNRGVLYVTSDIHEILDVCDRIYVLREGSIVSEIAGGEATSEQLLQICYNR</sequence>
<dbReference type="RefSeq" id="WP_078496642.1">
    <property type="nucleotide sequence ID" value="NZ_MSZX01000001.1"/>
</dbReference>
<dbReference type="Pfam" id="PF00005">
    <property type="entry name" value="ABC_tran"/>
    <property type="match status" value="2"/>
</dbReference>
<dbReference type="STRING" id="1324314.BVG16_00785"/>
<dbReference type="EMBL" id="MSZX01000001">
    <property type="protein sequence ID" value="OPA80918.1"/>
    <property type="molecule type" value="Genomic_DNA"/>
</dbReference>
<dbReference type="GO" id="GO:0016887">
    <property type="term" value="F:ATP hydrolysis activity"/>
    <property type="evidence" value="ECO:0007669"/>
    <property type="project" value="InterPro"/>
</dbReference>
<gene>
    <name evidence="6" type="ORF">BVG16_00785</name>
</gene>
<dbReference type="InterPro" id="IPR003593">
    <property type="entry name" value="AAA+_ATPase"/>
</dbReference>
<dbReference type="PROSITE" id="PS50893">
    <property type="entry name" value="ABC_TRANSPORTER_2"/>
    <property type="match status" value="2"/>
</dbReference>
<dbReference type="AlphaFoldDB" id="A0A1T2XM73"/>
<evidence type="ECO:0000313" key="6">
    <source>
        <dbReference type="EMBL" id="OPA80918.1"/>
    </source>
</evidence>
<keyword evidence="2" id="KW-0677">Repeat</keyword>
<feature type="domain" description="ABC transporter" evidence="5">
    <location>
        <begin position="4"/>
        <end position="242"/>
    </location>
</feature>
<reference evidence="6 7" key="1">
    <citation type="submission" date="2017-01" db="EMBL/GenBank/DDBJ databases">
        <title>Genome analysis of Paenibacillus selenitrireducens ES3-24.</title>
        <authorList>
            <person name="Xu D."/>
            <person name="Yao R."/>
            <person name="Zheng S."/>
        </authorList>
    </citation>
    <scope>NUCLEOTIDE SEQUENCE [LARGE SCALE GENOMIC DNA]</scope>
    <source>
        <strain evidence="6 7">ES3-24</strain>
    </source>
</reference>
<dbReference type="PANTHER" id="PTHR43790">
    <property type="entry name" value="CARBOHYDRATE TRANSPORT ATP-BINDING PROTEIN MG119-RELATED"/>
    <property type="match status" value="1"/>
</dbReference>
<proteinExistence type="predicted"/>
<dbReference type="InterPro" id="IPR027417">
    <property type="entry name" value="P-loop_NTPase"/>
</dbReference>
<organism evidence="6 7">
    <name type="scientific">Paenibacillus selenitireducens</name>
    <dbReference type="NCBI Taxonomy" id="1324314"/>
    <lineage>
        <taxon>Bacteria</taxon>
        <taxon>Bacillati</taxon>
        <taxon>Bacillota</taxon>
        <taxon>Bacilli</taxon>
        <taxon>Bacillales</taxon>
        <taxon>Paenibacillaceae</taxon>
        <taxon>Paenibacillus</taxon>
    </lineage>
</organism>
<dbReference type="GO" id="GO:0005524">
    <property type="term" value="F:ATP binding"/>
    <property type="evidence" value="ECO:0007669"/>
    <property type="project" value="UniProtKB-KW"/>
</dbReference>
<dbReference type="CDD" id="cd03216">
    <property type="entry name" value="ABC_Carb_Monos_I"/>
    <property type="match status" value="1"/>
</dbReference>
<evidence type="ECO:0000259" key="5">
    <source>
        <dbReference type="PROSITE" id="PS50893"/>
    </source>
</evidence>
<keyword evidence="4" id="KW-0067">ATP-binding</keyword>
<keyword evidence="7" id="KW-1185">Reference proteome</keyword>